<sequence length="119" mass="13105">MNIVEKKCKVCPIGCDLRITKNDDSQFSVEGNRCNRGKEYGINEVLEPSRILTSRVLLNNGPMGRLPVKTNGVIPENLVDECMEIIKVTEVSAPIEKGEIIIKNILGTGVDVVAARRIN</sequence>
<dbReference type="Pfam" id="PF07892">
    <property type="entry name" value="DUF1667"/>
    <property type="match status" value="1"/>
</dbReference>
<dbReference type="InterPro" id="IPR036593">
    <property type="entry name" value="CPE0013-like_sf"/>
</dbReference>
<evidence type="ECO:0000313" key="2">
    <source>
        <dbReference type="Proteomes" id="UP001524478"/>
    </source>
</evidence>
<evidence type="ECO:0000313" key="1">
    <source>
        <dbReference type="EMBL" id="MCQ4922927.1"/>
    </source>
</evidence>
<gene>
    <name evidence="1" type="ORF">NE686_07520</name>
</gene>
<name>A0ABT1S9A3_9FIRM</name>
<dbReference type="PANTHER" id="PTHR39450:SF1">
    <property type="entry name" value="DUF1667 DOMAIN-CONTAINING PROTEIN"/>
    <property type="match status" value="1"/>
</dbReference>
<proteinExistence type="predicted"/>
<dbReference type="SUPFAM" id="SSF160148">
    <property type="entry name" value="CPE0013-like"/>
    <property type="match status" value="1"/>
</dbReference>
<comment type="caution">
    <text evidence="1">The sequence shown here is derived from an EMBL/GenBank/DDBJ whole genome shotgun (WGS) entry which is preliminary data.</text>
</comment>
<keyword evidence="2" id="KW-1185">Reference proteome</keyword>
<dbReference type="RefSeq" id="WP_256311005.1">
    <property type="nucleotide sequence ID" value="NZ_JANGAC010000004.1"/>
</dbReference>
<accession>A0ABT1S9A3</accession>
<reference evidence="1 2" key="1">
    <citation type="submission" date="2022-06" db="EMBL/GenBank/DDBJ databases">
        <title>Isolation of gut microbiota from human fecal samples.</title>
        <authorList>
            <person name="Pamer E.G."/>
            <person name="Barat B."/>
            <person name="Waligurski E."/>
            <person name="Medina S."/>
            <person name="Paddock L."/>
            <person name="Mostad J."/>
        </authorList>
    </citation>
    <scope>NUCLEOTIDE SEQUENCE [LARGE SCALE GENOMIC DNA]</scope>
    <source>
        <strain evidence="1 2">DFI.7.95</strain>
    </source>
</reference>
<protein>
    <submittedName>
        <fullName evidence="1">DUF1667 domain-containing protein</fullName>
    </submittedName>
</protein>
<organism evidence="1 2">
    <name type="scientific">Tissierella carlieri</name>
    <dbReference type="NCBI Taxonomy" id="689904"/>
    <lineage>
        <taxon>Bacteria</taxon>
        <taxon>Bacillati</taxon>
        <taxon>Bacillota</taxon>
        <taxon>Tissierellia</taxon>
        <taxon>Tissierellales</taxon>
        <taxon>Tissierellaceae</taxon>
        <taxon>Tissierella</taxon>
    </lineage>
</organism>
<dbReference type="PANTHER" id="PTHR39450">
    <property type="entry name" value="MOLYBDOPTERIN OXIDOREDUCTASE, 4FE-4S CLUSTER-BINDING SUBUNIT"/>
    <property type="match status" value="1"/>
</dbReference>
<dbReference type="InterPro" id="IPR012460">
    <property type="entry name" value="DUF1667"/>
</dbReference>
<dbReference type="Proteomes" id="UP001524478">
    <property type="component" value="Unassembled WGS sequence"/>
</dbReference>
<dbReference type="EMBL" id="JANGAC010000004">
    <property type="protein sequence ID" value="MCQ4922927.1"/>
    <property type="molecule type" value="Genomic_DNA"/>
</dbReference>
<dbReference type="Gene3D" id="3.10.530.10">
    <property type="entry name" value="CPE0013-like"/>
    <property type="match status" value="1"/>
</dbReference>